<dbReference type="AlphaFoldDB" id="A0A9X1NPD3"/>
<evidence type="ECO:0000256" key="5">
    <source>
        <dbReference type="SAM" id="MobiDB-lite"/>
    </source>
</evidence>
<accession>A0A9X1NPD3</accession>
<evidence type="ECO:0000259" key="6">
    <source>
        <dbReference type="PROSITE" id="PS50893"/>
    </source>
</evidence>
<dbReference type="GO" id="GO:0005524">
    <property type="term" value="F:ATP binding"/>
    <property type="evidence" value="ECO:0007669"/>
    <property type="project" value="UniProtKB-KW"/>
</dbReference>
<dbReference type="InterPro" id="IPR027417">
    <property type="entry name" value="P-loop_NTPase"/>
</dbReference>
<proteinExistence type="inferred from homology"/>
<keyword evidence="2" id="KW-0813">Transport</keyword>
<feature type="compositionally biased region" description="Basic and acidic residues" evidence="5">
    <location>
        <begin position="277"/>
        <end position="288"/>
    </location>
</feature>
<dbReference type="Proteomes" id="UP001139089">
    <property type="component" value="Unassembled WGS sequence"/>
</dbReference>
<dbReference type="Pfam" id="PF00005">
    <property type="entry name" value="ABC_tran"/>
    <property type="match status" value="1"/>
</dbReference>
<dbReference type="GO" id="GO:0016887">
    <property type="term" value="F:ATP hydrolysis activity"/>
    <property type="evidence" value="ECO:0007669"/>
    <property type="project" value="InterPro"/>
</dbReference>
<organism evidence="7 8">
    <name type="scientific">Rhizobium quercicola</name>
    <dbReference type="NCBI Taxonomy" id="2901226"/>
    <lineage>
        <taxon>Bacteria</taxon>
        <taxon>Pseudomonadati</taxon>
        <taxon>Pseudomonadota</taxon>
        <taxon>Alphaproteobacteria</taxon>
        <taxon>Hyphomicrobiales</taxon>
        <taxon>Rhizobiaceae</taxon>
        <taxon>Rhizobium/Agrobacterium group</taxon>
        <taxon>Rhizobium</taxon>
    </lineage>
</organism>
<dbReference type="Gene3D" id="3.40.50.300">
    <property type="entry name" value="P-loop containing nucleotide triphosphate hydrolases"/>
    <property type="match status" value="1"/>
</dbReference>
<keyword evidence="3" id="KW-0547">Nucleotide-binding</keyword>
<feature type="region of interest" description="Disordered" evidence="5">
    <location>
        <begin position="261"/>
        <end position="288"/>
    </location>
</feature>
<evidence type="ECO:0000256" key="4">
    <source>
        <dbReference type="ARBA" id="ARBA00022840"/>
    </source>
</evidence>
<reference evidence="7" key="1">
    <citation type="submission" date="2021-12" db="EMBL/GenBank/DDBJ databases">
        <authorList>
            <person name="Li Y."/>
        </authorList>
    </citation>
    <scope>NUCLEOTIDE SEQUENCE</scope>
    <source>
        <strain evidence="7">DKSPLA3</strain>
    </source>
</reference>
<dbReference type="PANTHER" id="PTHR42788">
    <property type="entry name" value="TAURINE IMPORT ATP-BINDING PROTEIN-RELATED"/>
    <property type="match status" value="1"/>
</dbReference>
<dbReference type="InterPro" id="IPR003439">
    <property type="entry name" value="ABC_transporter-like_ATP-bd"/>
</dbReference>
<dbReference type="SMART" id="SM00382">
    <property type="entry name" value="AAA"/>
    <property type="match status" value="1"/>
</dbReference>
<dbReference type="InterPro" id="IPR050166">
    <property type="entry name" value="ABC_transporter_ATP-bind"/>
</dbReference>
<keyword evidence="8" id="KW-1185">Reference proteome</keyword>
<dbReference type="SUPFAM" id="SSF52540">
    <property type="entry name" value="P-loop containing nucleoside triphosphate hydrolases"/>
    <property type="match status" value="1"/>
</dbReference>
<dbReference type="CDD" id="cd03293">
    <property type="entry name" value="ABC_NrtD_SsuB_transporters"/>
    <property type="match status" value="1"/>
</dbReference>
<dbReference type="RefSeq" id="WP_231811324.1">
    <property type="nucleotide sequence ID" value="NZ_JAJOZR010000001.1"/>
</dbReference>
<protein>
    <submittedName>
        <fullName evidence="7">ABC transporter ATP-binding protein</fullName>
    </submittedName>
</protein>
<name>A0A9X1NPD3_9HYPH</name>
<evidence type="ECO:0000256" key="2">
    <source>
        <dbReference type="ARBA" id="ARBA00022448"/>
    </source>
</evidence>
<gene>
    <name evidence="7" type="ORF">LRX75_00870</name>
</gene>
<sequence length="288" mass="31368">MNQITPASAFQTAPPALQIRGLDKSFTVAGRTLKVLEDIDLSVRSGEFVTIVGASGCGKSTLLRLILGLDLDYQGAVLVDGAPVQRPGLDRSIVFQDHRLLPWLTVEANVAAALRRSSLSRAQKQAAVREHLDLVGLTPFARAYPAQLSGGMAQRVAIARALVNRPRFLLLDEPLGALDALTRLRLQDELKRIVEHEKTTALLVTHDVDEAVHLGHRIVVMQPHPGRIATVLAIPEAARRDRSSRAFIALRDEVLRLLGVNTGTGAEPRPTGAPGTFEKRDHQERQDA</sequence>
<evidence type="ECO:0000256" key="3">
    <source>
        <dbReference type="ARBA" id="ARBA00022741"/>
    </source>
</evidence>
<evidence type="ECO:0000313" key="7">
    <source>
        <dbReference type="EMBL" id="MCD7107579.1"/>
    </source>
</evidence>
<comment type="similarity">
    <text evidence="1">Belongs to the ABC transporter superfamily.</text>
</comment>
<dbReference type="PROSITE" id="PS00211">
    <property type="entry name" value="ABC_TRANSPORTER_1"/>
    <property type="match status" value="1"/>
</dbReference>
<dbReference type="PANTHER" id="PTHR42788:SF13">
    <property type="entry name" value="ALIPHATIC SULFONATES IMPORT ATP-BINDING PROTEIN SSUB"/>
    <property type="match status" value="1"/>
</dbReference>
<keyword evidence="4 7" id="KW-0067">ATP-binding</keyword>
<evidence type="ECO:0000256" key="1">
    <source>
        <dbReference type="ARBA" id="ARBA00005417"/>
    </source>
</evidence>
<dbReference type="InterPro" id="IPR003593">
    <property type="entry name" value="AAA+_ATPase"/>
</dbReference>
<dbReference type="InterPro" id="IPR017871">
    <property type="entry name" value="ABC_transporter-like_CS"/>
</dbReference>
<dbReference type="EMBL" id="JAJOZR010000001">
    <property type="protein sequence ID" value="MCD7107579.1"/>
    <property type="molecule type" value="Genomic_DNA"/>
</dbReference>
<feature type="domain" description="ABC transporter" evidence="6">
    <location>
        <begin position="17"/>
        <end position="250"/>
    </location>
</feature>
<comment type="caution">
    <text evidence="7">The sequence shown here is derived from an EMBL/GenBank/DDBJ whole genome shotgun (WGS) entry which is preliminary data.</text>
</comment>
<evidence type="ECO:0000313" key="8">
    <source>
        <dbReference type="Proteomes" id="UP001139089"/>
    </source>
</evidence>
<dbReference type="PROSITE" id="PS50893">
    <property type="entry name" value="ABC_TRANSPORTER_2"/>
    <property type="match status" value="1"/>
</dbReference>